<dbReference type="EMBL" id="JARJCN010000002">
    <property type="protein sequence ID" value="KAJ7103104.1"/>
    <property type="molecule type" value="Genomic_DNA"/>
</dbReference>
<evidence type="ECO:0000313" key="2">
    <source>
        <dbReference type="Proteomes" id="UP001222325"/>
    </source>
</evidence>
<dbReference type="InterPro" id="IPR029021">
    <property type="entry name" value="Prot-tyrosine_phosphatase-like"/>
</dbReference>
<dbReference type="Pfam" id="PF13350">
    <property type="entry name" value="Y_phosphatase3"/>
    <property type="match status" value="1"/>
</dbReference>
<dbReference type="SUPFAM" id="SSF52799">
    <property type="entry name" value="(Phosphotyrosine protein) phosphatases II"/>
    <property type="match status" value="1"/>
</dbReference>
<keyword evidence="2" id="KW-1185">Reference proteome</keyword>
<accession>A0AAD6ULI2</accession>
<dbReference type="Gene3D" id="3.90.190.10">
    <property type="entry name" value="Protein tyrosine phosphatase superfamily"/>
    <property type="match status" value="1"/>
</dbReference>
<sequence length="297" mass="33647">MSDTIAHPPFTGIYNFRDIGRVVNTTSGKWLVREKLFYRAGRLDDASPSDNEKLISDLNLRTVIDLRTKSEHILQAQTHQARKNRYLATGVGLGTHSVLDEGPWETIRINFIGREFELNVLRQLKWWQMIWFLTLMLLQFRMAALRILGRNVLCPKGLLGLSKDSLRFCQAEIREALEVFTDVKRYPVLINCTQGKDRTGLVVMLVLFAIGVPIELVRADYSLSNEGLAPIRASMIEEVEAIGMDAAYTLAPPEAVDTVWNFLQEEYGGVDGYLDAIGFGEPKRHALQKILLEDLLL</sequence>
<organism evidence="1 2">
    <name type="scientific">Mycena belliarum</name>
    <dbReference type="NCBI Taxonomy" id="1033014"/>
    <lineage>
        <taxon>Eukaryota</taxon>
        <taxon>Fungi</taxon>
        <taxon>Dikarya</taxon>
        <taxon>Basidiomycota</taxon>
        <taxon>Agaricomycotina</taxon>
        <taxon>Agaricomycetes</taxon>
        <taxon>Agaricomycetidae</taxon>
        <taxon>Agaricales</taxon>
        <taxon>Marasmiineae</taxon>
        <taxon>Mycenaceae</taxon>
        <taxon>Mycena</taxon>
    </lineage>
</organism>
<dbReference type="InterPro" id="IPR026893">
    <property type="entry name" value="Tyr/Ser_Pase_IphP-type"/>
</dbReference>
<name>A0AAD6ULI2_9AGAR</name>
<gene>
    <name evidence="1" type="ORF">B0H15DRAFT_767617</name>
</gene>
<protein>
    <submittedName>
        <fullName evidence="1">Protein-tyrosine phosphatase-like protein</fullName>
    </submittedName>
</protein>
<dbReference type="PANTHER" id="PTHR31126">
    <property type="entry name" value="TYROSINE-PROTEIN PHOSPHATASE"/>
    <property type="match status" value="1"/>
</dbReference>
<proteinExistence type="predicted"/>
<reference evidence="1" key="1">
    <citation type="submission" date="2023-03" db="EMBL/GenBank/DDBJ databases">
        <title>Massive genome expansion in bonnet fungi (Mycena s.s.) driven by repeated elements and novel gene families across ecological guilds.</title>
        <authorList>
            <consortium name="Lawrence Berkeley National Laboratory"/>
            <person name="Harder C.B."/>
            <person name="Miyauchi S."/>
            <person name="Viragh M."/>
            <person name="Kuo A."/>
            <person name="Thoen E."/>
            <person name="Andreopoulos B."/>
            <person name="Lu D."/>
            <person name="Skrede I."/>
            <person name="Drula E."/>
            <person name="Henrissat B."/>
            <person name="Morin E."/>
            <person name="Kohler A."/>
            <person name="Barry K."/>
            <person name="LaButti K."/>
            <person name="Morin E."/>
            <person name="Salamov A."/>
            <person name="Lipzen A."/>
            <person name="Mereny Z."/>
            <person name="Hegedus B."/>
            <person name="Baldrian P."/>
            <person name="Stursova M."/>
            <person name="Weitz H."/>
            <person name="Taylor A."/>
            <person name="Grigoriev I.V."/>
            <person name="Nagy L.G."/>
            <person name="Martin F."/>
            <person name="Kauserud H."/>
        </authorList>
    </citation>
    <scope>NUCLEOTIDE SEQUENCE</scope>
    <source>
        <strain evidence="1">CBHHK173m</strain>
    </source>
</reference>
<dbReference type="AlphaFoldDB" id="A0AAD6ULI2"/>
<evidence type="ECO:0000313" key="1">
    <source>
        <dbReference type="EMBL" id="KAJ7103104.1"/>
    </source>
</evidence>
<comment type="caution">
    <text evidence="1">The sequence shown here is derived from an EMBL/GenBank/DDBJ whole genome shotgun (WGS) entry which is preliminary data.</text>
</comment>
<dbReference type="Proteomes" id="UP001222325">
    <property type="component" value="Unassembled WGS sequence"/>
</dbReference>
<dbReference type="PANTHER" id="PTHR31126:SF10">
    <property type="entry name" value="PROTEIN PHOSPHATASE, PUTATIVE (AFU_ORTHOLOGUE AFUA_6G06650)-RELATED"/>
    <property type="match status" value="1"/>
</dbReference>
<dbReference type="GO" id="GO:0004721">
    <property type="term" value="F:phosphoprotein phosphatase activity"/>
    <property type="evidence" value="ECO:0007669"/>
    <property type="project" value="InterPro"/>
</dbReference>